<dbReference type="PANTHER" id="PTHR32266">
    <property type="entry name" value="NICOTIANAMINE SYNTHASE 3"/>
    <property type="match status" value="1"/>
</dbReference>
<keyword evidence="6" id="KW-1185">Reference proteome</keyword>
<comment type="caution">
    <text evidence="5">The sequence shown here is derived from an EMBL/GenBank/DDBJ whole genome shotgun (WGS) entry which is preliminary data.</text>
</comment>
<dbReference type="RefSeq" id="XP_044718511.1">
    <property type="nucleotide sequence ID" value="XM_044866622.1"/>
</dbReference>
<dbReference type="GeneID" id="68357280"/>
<gene>
    <name evidence="5" type="ORF">HRG_08151</name>
</gene>
<organism evidence="5 6">
    <name type="scientific">Hirsutella rhossiliensis</name>
    <dbReference type="NCBI Taxonomy" id="111463"/>
    <lineage>
        <taxon>Eukaryota</taxon>
        <taxon>Fungi</taxon>
        <taxon>Dikarya</taxon>
        <taxon>Ascomycota</taxon>
        <taxon>Pezizomycotina</taxon>
        <taxon>Sordariomycetes</taxon>
        <taxon>Hypocreomycetidae</taxon>
        <taxon>Hypocreales</taxon>
        <taxon>Ophiocordycipitaceae</taxon>
        <taxon>Hirsutella</taxon>
    </lineage>
</organism>
<dbReference type="Pfam" id="PF03059">
    <property type="entry name" value="NAS"/>
    <property type="match status" value="1"/>
</dbReference>
<keyword evidence="3" id="KW-0949">S-adenosyl-L-methionine</keyword>
<dbReference type="PANTHER" id="PTHR32266:SF12">
    <property type="entry name" value="NICOTIANAMINE SYNTHASE 3"/>
    <property type="match status" value="1"/>
</dbReference>
<dbReference type="Proteomes" id="UP000824596">
    <property type="component" value="Unassembled WGS sequence"/>
</dbReference>
<evidence type="ECO:0000256" key="2">
    <source>
        <dbReference type="ARBA" id="ARBA00022679"/>
    </source>
</evidence>
<protein>
    <submittedName>
        <fullName evidence="5">Nicotianamine synthase protein</fullName>
    </submittedName>
</protein>
<evidence type="ECO:0000313" key="6">
    <source>
        <dbReference type="Proteomes" id="UP000824596"/>
    </source>
</evidence>
<dbReference type="EMBL" id="JAIZPD010000009">
    <property type="protein sequence ID" value="KAH0960998.1"/>
    <property type="molecule type" value="Genomic_DNA"/>
</dbReference>
<dbReference type="GO" id="GO:0030418">
    <property type="term" value="P:nicotianamine biosynthetic process"/>
    <property type="evidence" value="ECO:0007669"/>
    <property type="project" value="InterPro"/>
</dbReference>
<accession>A0A9P8MS82</accession>
<dbReference type="OrthoDB" id="1858069at2759"/>
<dbReference type="InterPro" id="IPR029063">
    <property type="entry name" value="SAM-dependent_MTases_sf"/>
</dbReference>
<evidence type="ECO:0000313" key="5">
    <source>
        <dbReference type="EMBL" id="KAH0960998.1"/>
    </source>
</evidence>
<sequence>MKRLSWLGLGGRGNGQNGSRDNSTRKTGDAGTADEIVQNILRIHSQLRKETDLRPCKTVNELLTKLVCVCTKVHDFSVTREVLSNPSLQEVLPSIRSICARAECCLESHWAEKIGSGNDADEVHHLLKSFPYYGNYEQLARLELCAICSLDPFPQKVAFIGSGPLPMTSLCILETMKNGLKGFESPPCSTSTDAHSASQVTVLNIDHDGAAIAVSQSLSKKLGQRGAGAEFLCTEAGSEAVDLRSFDVVYLAALVGSSQAEKEALVIKVVGTMRAGALIVIRSSWGLRTCLYSEFDVASEALLQRLDVSLVLHPYGEIVNSVIIARVKGHPGGQ</sequence>
<dbReference type="Gene3D" id="3.40.50.150">
    <property type="entry name" value="Vaccinia Virus protein VP39"/>
    <property type="match status" value="1"/>
</dbReference>
<proteinExistence type="inferred from homology"/>
<evidence type="ECO:0000256" key="1">
    <source>
        <dbReference type="ARBA" id="ARBA00007009"/>
    </source>
</evidence>
<dbReference type="PROSITE" id="PS51142">
    <property type="entry name" value="NAS"/>
    <property type="match status" value="1"/>
</dbReference>
<evidence type="ECO:0000256" key="3">
    <source>
        <dbReference type="ARBA" id="ARBA00022691"/>
    </source>
</evidence>
<reference evidence="5" key="1">
    <citation type="submission" date="2021-09" db="EMBL/GenBank/DDBJ databases">
        <title>A high-quality genome of the endoparasitic fungus Hirsutella rhossiliensis with a comparison of Hirsutella genomes reveals transposable elements contributing to genome size variation.</title>
        <authorList>
            <person name="Lin R."/>
            <person name="Jiao Y."/>
            <person name="Sun X."/>
            <person name="Ling J."/>
            <person name="Xie B."/>
            <person name="Cheng X."/>
        </authorList>
    </citation>
    <scope>NUCLEOTIDE SEQUENCE</scope>
    <source>
        <strain evidence="5">HR02</strain>
    </source>
</reference>
<evidence type="ECO:0000256" key="4">
    <source>
        <dbReference type="SAM" id="MobiDB-lite"/>
    </source>
</evidence>
<dbReference type="InterPro" id="IPR004298">
    <property type="entry name" value="Nicotian_synth"/>
</dbReference>
<comment type="similarity">
    <text evidence="1">Belongs to the nicotianamine synthase (NAS)-like family.</text>
</comment>
<dbReference type="GO" id="GO:0030410">
    <property type="term" value="F:nicotianamine synthase activity"/>
    <property type="evidence" value="ECO:0007669"/>
    <property type="project" value="InterPro"/>
</dbReference>
<feature type="region of interest" description="Disordered" evidence="4">
    <location>
        <begin position="1"/>
        <end position="31"/>
    </location>
</feature>
<dbReference type="AlphaFoldDB" id="A0A9P8MS82"/>
<name>A0A9P8MS82_9HYPO</name>
<keyword evidence="2" id="KW-0808">Transferase</keyword>